<dbReference type="EMBL" id="CAEZYU010000019">
    <property type="protein sequence ID" value="CAB4734885.1"/>
    <property type="molecule type" value="Genomic_DNA"/>
</dbReference>
<dbReference type="PIRSF" id="PIRSF005965">
    <property type="entry name" value="Chor_mut_AroH"/>
    <property type="match status" value="1"/>
</dbReference>
<dbReference type="EMBL" id="CAFBMG010000301">
    <property type="protein sequence ID" value="CAB4924938.1"/>
    <property type="molecule type" value="Genomic_DNA"/>
</dbReference>
<protein>
    <submittedName>
        <fullName evidence="3">Unannotated protein</fullName>
    </submittedName>
</protein>
<evidence type="ECO:0000313" key="1">
    <source>
        <dbReference type="EMBL" id="CAB4540963.1"/>
    </source>
</evidence>
<dbReference type="CDD" id="cd02185">
    <property type="entry name" value="AroH"/>
    <property type="match status" value="1"/>
</dbReference>
<reference evidence="3" key="1">
    <citation type="submission" date="2020-05" db="EMBL/GenBank/DDBJ databases">
        <authorList>
            <person name="Chiriac C."/>
            <person name="Salcher M."/>
            <person name="Ghai R."/>
            <person name="Kavagutti S V."/>
        </authorList>
    </citation>
    <scope>NUCLEOTIDE SEQUENCE</scope>
</reference>
<dbReference type="PROSITE" id="PS51167">
    <property type="entry name" value="CHORISMATE_MUT_1"/>
    <property type="match status" value="1"/>
</dbReference>
<dbReference type="InterPro" id="IPR008243">
    <property type="entry name" value="Chorismate_mutase_AroH"/>
</dbReference>
<dbReference type="AlphaFoldDB" id="A0A6J7I2B8"/>
<evidence type="ECO:0000313" key="3">
    <source>
        <dbReference type="EMBL" id="CAB4924938.1"/>
    </source>
</evidence>
<gene>
    <name evidence="1" type="ORF">UFOPK1358_01020</name>
    <name evidence="2" type="ORF">UFOPK2766_00601</name>
    <name evidence="3" type="ORF">UFOPK3519_02137</name>
</gene>
<dbReference type="InterPro" id="IPR035959">
    <property type="entry name" value="RutC-like_sf"/>
</dbReference>
<dbReference type="EMBL" id="CAEZSF010000090">
    <property type="protein sequence ID" value="CAB4540963.1"/>
    <property type="molecule type" value="Genomic_DNA"/>
</dbReference>
<accession>A0A6J7I2B8</accession>
<name>A0A6J7I2B8_9ZZZZ</name>
<dbReference type="PANTHER" id="PTHR21164:SF0">
    <property type="entry name" value="CHORISMATE MUTASE AROH"/>
    <property type="match status" value="1"/>
</dbReference>
<dbReference type="GO" id="GO:0004106">
    <property type="term" value="F:chorismate mutase activity"/>
    <property type="evidence" value="ECO:0007669"/>
    <property type="project" value="TreeGrafter"/>
</dbReference>
<sequence>MSIQVLALRGAITLERDERDHLLERVERLLAEMIERNSLSHDDLISILFTATPDIHSVFPAVAARQMGLGDVPLICAQELSIEGAMPLCVRVLIHTNTELTRSELRHVYLEEARTLRDDLAE</sequence>
<dbReference type="NCBIfam" id="TIGR01796">
    <property type="entry name" value="CM_mono_aroH"/>
    <property type="match status" value="1"/>
</dbReference>
<evidence type="ECO:0000313" key="2">
    <source>
        <dbReference type="EMBL" id="CAB4734885.1"/>
    </source>
</evidence>
<dbReference type="GO" id="GO:0046417">
    <property type="term" value="P:chorismate metabolic process"/>
    <property type="evidence" value="ECO:0007669"/>
    <property type="project" value="TreeGrafter"/>
</dbReference>
<dbReference type="PANTHER" id="PTHR21164">
    <property type="entry name" value="CHORISMATE MUTASE"/>
    <property type="match status" value="1"/>
</dbReference>
<proteinExistence type="predicted"/>
<dbReference type="Pfam" id="PF07736">
    <property type="entry name" value="CM_1"/>
    <property type="match status" value="1"/>
</dbReference>
<organism evidence="3">
    <name type="scientific">freshwater metagenome</name>
    <dbReference type="NCBI Taxonomy" id="449393"/>
    <lineage>
        <taxon>unclassified sequences</taxon>
        <taxon>metagenomes</taxon>
        <taxon>ecological metagenomes</taxon>
    </lineage>
</organism>
<dbReference type="SUPFAM" id="SSF55298">
    <property type="entry name" value="YjgF-like"/>
    <property type="match status" value="1"/>
</dbReference>
<dbReference type="Gene3D" id="3.30.1330.40">
    <property type="entry name" value="RutC-like"/>
    <property type="match status" value="1"/>
</dbReference>